<evidence type="ECO:0000313" key="2">
    <source>
        <dbReference type="EMBL" id="ASN63785.1"/>
    </source>
</evidence>
<dbReference type="InterPro" id="IPR037124">
    <property type="entry name" value="Chaperonin_GroES_sf"/>
</dbReference>
<evidence type="ECO:0000256" key="1">
    <source>
        <dbReference type="ARBA" id="ARBA00023186"/>
    </source>
</evidence>
<dbReference type="Gene3D" id="2.30.33.40">
    <property type="entry name" value="GroES chaperonin"/>
    <property type="match status" value="1"/>
</dbReference>
<sequence length="134" mass="15127">MSKKEQVNIPEPESVETPIVEEEIKSQLPEPKGWKILIAMPRVDEKTDGGIIKATTTLRDEEVSNICGYVLKLGTECYNDSKRFPSGPWCKEGDWVVFRAYSGTRMKMYGQEFRLINDDTVEAVVDDPTGVVRA</sequence>
<dbReference type="SUPFAM" id="SSF50129">
    <property type="entry name" value="GroES-like"/>
    <property type="match status" value="1"/>
</dbReference>
<reference evidence="2" key="1">
    <citation type="submission" date="2016-03" db="EMBL/GenBank/DDBJ databases">
        <title>Novel chaperonins are prevalent in the virioplankton and link to viral biology and ecology.</title>
        <authorList>
            <person name="Marine R.L."/>
            <person name="Nasko D.J."/>
            <person name="Polson S.W."/>
            <person name="Wommack K.E."/>
        </authorList>
    </citation>
    <scope>NUCLEOTIDE SEQUENCE</scope>
</reference>
<name>A0A221S4M5_9VIRU</name>
<protein>
    <submittedName>
        <fullName evidence="2">Co-chaperonin GroES</fullName>
    </submittedName>
</protein>
<dbReference type="Pfam" id="PF00166">
    <property type="entry name" value="Cpn10"/>
    <property type="match status" value="1"/>
</dbReference>
<organism evidence="2">
    <name type="scientific">uncultured virus</name>
    <dbReference type="NCBI Taxonomy" id="340016"/>
    <lineage>
        <taxon>Viruses</taxon>
        <taxon>environmental samples</taxon>
    </lineage>
</organism>
<proteinExistence type="predicted"/>
<dbReference type="InterPro" id="IPR020818">
    <property type="entry name" value="Chaperonin_GroES"/>
</dbReference>
<dbReference type="CDD" id="cd00320">
    <property type="entry name" value="cpn10"/>
    <property type="match status" value="1"/>
</dbReference>
<gene>
    <name evidence="2" type="primary">groES</name>
</gene>
<dbReference type="GO" id="GO:0005524">
    <property type="term" value="F:ATP binding"/>
    <property type="evidence" value="ECO:0007669"/>
    <property type="project" value="InterPro"/>
</dbReference>
<accession>A0A221S4M5</accession>
<keyword evidence="1" id="KW-0143">Chaperone</keyword>
<dbReference type="EMBL" id="KU971191">
    <property type="protein sequence ID" value="ASN63785.1"/>
    <property type="molecule type" value="Genomic_DNA"/>
</dbReference>
<dbReference type="GO" id="GO:0044183">
    <property type="term" value="F:protein folding chaperone"/>
    <property type="evidence" value="ECO:0007669"/>
    <property type="project" value="InterPro"/>
</dbReference>
<dbReference type="InterPro" id="IPR011032">
    <property type="entry name" value="GroES-like_sf"/>
</dbReference>